<sequence>MGPKDKVAIVRLKVKGSAEVFITTKFDFSKVDSNGFSLLEYEDIRKACIERFVGKRTDQYHYTNLQSAVQKRGESVEQFAERIRHLGSLTIRHKDAEEEQKVVNEEAERRMLA</sequence>
<proteinExistence type="predicted"/>
<reference evidence="1" key="1">
    <citation type="submission" date="2015-11" db="EMBL/GenBank/DDBJ databases">
        <title>De novo transcriptome assembly of four potential Pierce s Disease insect vectors from Arizona vineyards.</title>
        <authorList>
            <person name="Tassone E.E."/>
        </authorList>
    </citation>
    <scope>NUCLEOTIDE SEQUENCE</scope>
</reference>
<name>A0A1B6HD94_9HEMI</name>
<evidence type="ECO:0000313" key="1">
    <source>
        <dbReference type="EMBL" id="JAS72582.1"/>
    </source>
</evidence>
<accession>A0A1B6HD94</accession>
<feature type="non-terminal residue" evidence="1">
    <location>
        <position position="113"/>
    </location>
</feature>
<gene>
    <name evidence="1" type="ORF">g.56799</name>
</gene>
<protein>
    <recommendedName>
        <fullName evidence="2">Retrotransposon gag domain-containing protein</fullName>
    </recommendedName>
</protein>
<dbReference type="EMBL" id="GECU01035124">
    <property type="protein sequence ID" value="JAS72582.1"/>
    <property type="molecule type" value="Transcribed_RNA"/>
</dbReference>
<evidence type="ECO:0008006" key="2">
    <source>
        <dbReference type="Google" id="ProtNLM"/>
    </source>
</evidence>
<organism evidence="1">
    <name type="scientific">Homalodisca liturata</name>
    <dbReference type="NCBI Taxonomy" id="320908"/>
    <lineage>
        <taxon>Eukaryota</taxon>
        <taxon>Metazoa</taxon>
        <taxon>Ecdysozoa</taxon>
        <taxon>Arthropoda</taxon>
        <taxon>Hexapoda</taxon>
        <taxon>Insecta</taxon>
        <taxon>Pterygota</taxon>
        <taxon>Neoptera</taxon>
        <taxon>Paraneoptera</taxon>
        <taxon>Hemiptera</taxon>
        <taxon>Auchenorrhyncha</taxon>
        <taxon>Membracoidea</taxon>
        <taxon>Cicadellidae</taxon>
        <taxon>Cicadellinae</taxon>
        <taxon>Proconiini</taxon>
        <taxon>Homalodisca</taxon>
    </lineage>
</organism>
<dbReference type="AlphaFoldDB" id="A0A1B6HD94"/>